<protein>
    <submittedName>
        <fullName evidence="1">Uncharacterized protein</fullName>
    </submittedName>
</protein>
<reference evidence="1" key="1">
    <citation type="submission" date="2022-02" db="EMBL/GenBank/DDBJ databases">
        <title>Crop Bioprotection Bacillus Genome Sequencing.</title>
        <authorList>
            <person name="Dunlap C."/>
        </authorList>
    </citation>
    <scope>NUCLEOTIDE SEQUENCE</scope>
    <source>
        <strain evidence="1">T20C13</strain>
    </source>
</reference>
<name>A0A9Q4EPH4_9BACI</name>
<dbReference type="EMBL" id="JALAXJ010000002">
    <property type="protein sequence ID" value="MCY9228196.1"/>
    <property type="molecule type" value="Genomic_DNA"/>
</dbReference>
<proteinExistence type="predicted"/>
<dbReference type="RefSeq" id="WP_162301202.1">
    <property type="nucleotide sequence ID" value="NZ_CP127095.1"/>
</dbReference>
<gene>
    <name evidence="1" type="ORF">MOE99_02145</name>
</gene>
<sequence>MKYDAEHMNDPAWILIDRSKSVHYIAECELHHHKRNISLETNCFGSGSVLL</sequence>
<dbReference type="AlphaFoldDB" id="A0A9Q4EPH4"/>
<evidence type="ECO:0000313" key="1">
    <source>
        <dbReference type="EMBL" id="MCY9228196.1"/>
    </source>
</evidence>
<organism evidence="1 2">
    <name type="scientific">Bacillus inaquosorum</name>
    <dbReference type="NCBI Taxonomy" id="483913"/>
    <lineage>
        <taxon>Bacteria</taxon>
        <taxon>Bacillati</taxon>
        <taxon>Bacillota</taxon>
        <taxon>Bacilli</taxon>
        <taxon>Bacillales</taxon>
        <taxon>Bacillaceae</taxon>
        <taxon>Bacillus</taxon>
    </lineage>
</organism>
<comment type="caution">
    <text evidence="1">The sequence shown here is derived from an EMBL/GenBank/DDBJ whole genome shotgun (WGS) entry which is preliminary data.</text>
</comment>
<accession>A0A9Q4EPH4</accession>
<evidence type="ECO:0000313" key="2">
    <source>
        <dbReference type="Proteomes" id="UP001066278"/>
    </source>
</evidence>
<dbReference type="Proteomes" id="UP001066278">
    <property type="component" value="Unassembled WGS sequence"/>
</dbReference>